<dbReference type="GeneID" id="20525538"/>
<evidence type="ECO:0000256" key="1">
    <source>
        <dbReference type="ARBA" id="ARBA00004123"/>
    </source>
</evidence>
<dbReference type="GO" id="GO:0005634">
    <property type="term" value="C:nucleus"/>
    <property type="evidence" value="ECO:0007669"/>
    <property type="project" value="UniProtKB-SubCell"/>
</dbReference>
<dbReference type="Proteomes" id="UP000030693">
    <property type="component" value="Unassembled WGS sequence"/>
</dbReference>
<dbReference type="Pfam" id="PF00400">
    <property type="entry name" value="WD40"/>
    <property type="match status" value="2"/>
</dbReference>
<dbReference type="InterPro" id="IPR028884">
    <property type="entry name" value="Trm82"/>
</dbReference>
<dbReference type="HAMAP" id="MF_03056">
    <property type="entry name" value="TRM82"/>
    <property type="match status" value="1"/>
</dbReference>
<evidence type="ECO:0000256" key="7">
    <source>
        <dbReference type="PROSITE-ProRule" id="PRU00221"/>
    </source>
</evidence>
<dbReference type="eggNOG" id="KOG3914">
    <property type="taxonomic scope" value="Eukaryota"/>
</dbReference>
<evidence type="ECO:0000313" key="10">
    <source>
        <dbReference type="Proteomes" id="UP000030693"/>
    </source>
</evidence>
<dbReference type="Gene3D" id="2.130.10.10">
    <property type="entry name" value="YVTN repeat-like/Quinoprotein amine dehydrogenase"/>
    <property type="match status" value="1"/>
</dbReference>
<comment type="pathway">
    <text evidence="6">tRNA modification; N(7)-methylguanine-tRNA biosynthesis.</text>
</comment>
<dbReference type="STRING" id="691883.A0A058ZH29"/>
<comment type="similarity">
    <text evidence="6">Belongs to the WD repeat TRM82 family.</text>
</comment>
<comment type="function">
    <text evidence="6">Required for the formation of N(7)-methylguanine at position 46 (m7G46) in tRNA. In the complex, it is required to stabilize and induce conformational changes of the catalytic subunit.</text>
</comment>
<keyword evidence="5 6" id="KW-0539">Nucleus</keyword>
<protein>
    <recommendedName>
        <fullName evidence="6">tRNA (guanine-N(7)-)-methyltransferase non-catalytic subunit</fullName>
    </recommendedName>
    <alternativeName>
        <fullName evidence="6">WD repeat-containing protein 4 homolog</fullName>
    </alternativeName>
</protein>
<keyword evidence="3 6" id="KW-0819">tRNA processing</keyword>
<comment type="subunit">
    <text evidence="6">Forms a heterodimer with the catalytic subunit.</text>
</comment>
<dbReference type="PROSITE" id="PS50082">
    <property type="entry name" value="WD_REPEATS_2"/>
    <property type="match status" value="1"/>
</dbReference>
<dbReference type="GO" id="GO:0043527">
    <property type="term" value="C:tRNA methyltransferase complex"/>
    <property type="evidence" value="ECO:0007669"/>
    <property type="project" value="TreeGrafter"/>
</dbReference>
<evidence type="ECO:0000256" key="2">
    <source>
        <dbReference type="ARBA" id="ARBA00022574"/>
    </source>
</evidence>
<dbReference type="OrthoDB" id="339900at2759"/>
<dbReference type="InterPro" id="IPR001680">
    <property type="entry name" value="WD40_rpt"/>
</dbReference>
<gene>
    <name evidence="9" type="ORF">H696_00813</name>
</gene>
<dbReference type="PANTHER" id="PTHR16288">
    <property type="entry name" value="WD40 REPEAT PROTEIN 4"/>
    <property type="match status" value="1"/>
</dbReference>
<evidence type="ECO:0000256" key="6">
    <source>
        <dbReference type="HAMAP-Rule" id="MF_03056"/>
    </source>
</evidence>
<dbReference type="SMART" id="SM00320">
    <property type="entry name" value="WD40"/>
    <property type="match status" value="3"/>
</dbReference>
<organism evidence="9">
    <name type="scientific">Fonticula alba</name>
    <name type="common">Slime mold</name>
    <dbReference type="NCBI Taxonomy" id="691883"/>
    <lineage>
        <taxon>Eukaryota</taxon>
        <taxon>Rotosphaerida</taxon>
        <taxon>Fonticulaceae</taxon>
        <taxon>Fonticula</taxon>
    </lineage>
</organism>
<reference evidence="9" key="1">
    <citation type="submission" date="2013-04" db="EMBL/GenBank/DDBJ databases">
        <title>The Genome Sequence of Fonticula alba ATCC 38817.</title>
        <authorList>
            <consortium name="The Broad Institute Genomics Platform"/>
            <person name="Russ C."/>
            <person name="Cuomo C."/>
            <person name="Burger G."/>
            <person name="Gray M.W."/>
            <person name="Holland P.W.H."/>
            <person name="King N."/>
            <person name="Lang F.B.F."/>
            <person name="Roger A.J."/>
            <person name="Ruiz-Trillo I."/>
            <person name="Brown M."/>
            <person name="Walker B."/>
            <person name="Young S."/>
            <person name="Zeng Q."/>
            <person name="Gargeya S."/>
            <person name="Fitzgerald M."/>
            <person name="Haas B."/>
            <person name="Abouelleil A."/>
            <person name="Allen A.W."/>
            <person name="Alvarado L."/>
            <person name="Arachchi H.M."/>
            <person name="Berlin A.M."/>
            <person name="Chapman S.B."/>
            <person name="Gainer-Dewar J."/>
            <person name="Goldberg J."/>
            <person name="Griggs A."/>
            <person name="Gujja S."/>
            <person name="Hansen M."/>
            <person name="Howarth C."/>
            <person name="Imamovic A."/>
            <person name="Ireland A."/>
            <person name="Larimer J."/>
            <person name="McCowan C."/>
            <person name="Murphy C."/>
            <person name="Pearson M."/>
            <person name="Poon T.W."/>
            <person name="Priest M."/>
            <person name="Roberts A."/>
            <person name="Saif S."/>
            <person name="Shea T."/>
            <person name="Sisk P."/>
            <person name="Sykes S."/>
            <person name="Wortman J."/>
            <person name="Nusbaum C."/>
            <person name="Birren B."/>
        </authorList>
    </citation>
    <scope>NUCLEOTIDE SEQUENCE [LARGE SCALE GENOMIC DNA]</scope>
    <source>
        <strain evidence="9">ATCC 38817</strain>
    </source>
</reference>
<evidence type="ECO:0000313" key="9">
    <source>
        <dbReference type="EMBL" id="KCV73271.1"/>
    </source>
</evidence>
<evidence type="ECO:0000256" key="3">
    <source>
        <dbReference type="ARBA" id="ARBA00022694"/>
    </source>
</evidence>
<dbReference type="RefSeq" id="XP_009492972.1">
    <property type="nucleotide sequence ID" value="XM_009494697.1"/>
</dbReference>
<feature type="region of interest" description="Disordered" evidence="8">
    <location>
        <begin position="376"/>
        <end position="398"/>
    </location>
</feature>
<dbReference type="AlphaFoldDB" id="A0A058ZH29"/>
<keyword evidence="4 6" id="KW-0677">Repeat</keyword>
<feature type="repeat" description="WD" evidence="7">
    <location>
        <begin position="52"/>
        <end position="93"/>
    </location>
</feature>
<dbReference type="InterPro" id="IPR015943">
    <property type="entry name" value="WD40/YVTN_repeat-like_dom_sf"/>
</dbReference>
<evidence type="ECO:0000256" key="4">
    <source>
        <dbReference type="ARBA" id="ARBA00022737"/>
    </source>
</evidence>
<dbReference type="GO" id="GO:0005829">
    <property type="term" value="C:cytosol"/>
    <property type="evidence" value="ECO:0007669"/>
    <property type="project" value="TreeGrafter"/>
</dbReference>
<dbReference type="InterPro" id="IPR036322">
    <property type="entry name" value="WD40_repeat_dom_sf"/>
</dbReference>
<dbReference type="PANTHER" id="PTHR16288:SF0">
    <property type="entry name" value="TRNA (GUANINE-N(7)-)-METHYLTRANSFERASE NON-CATALYTIC SUBUNIT WDR4"/>
    <property type="match status" value="1"/>
</dbReference>
<keyword evidence="10" id="KW-1185">Reference proteome</keyword>
<keyword evidence="2 6" id="KW-0853">WD repeat</keyword>
<dbReference type="PROSITE" id="PS50294">
    <property type="entry name" value="WD_REPEATS_REGION"/>
    <property type="match status" value="1"/>
</dbReference>
<dbReference type="OMA" id="CVWDTKD"/>
<name>A0A058ZH29_FONAL</name>
<dbReference type="UniPathway" id="UPA00989"/>
<dbReference type="GO" id="GO:0106004">
    <property type="term" value="P:tRNA (guanine-N7)-methylation"/>
    <property type="evidence" value="ECO:0007669"/>
    <property type="project" value="UniProtKB-UniRule"/>
</dbReference>
<accession>A0A058ZH29</accession>
<comment type="subcellular location">
    <subcellularLocation>
        <location evidence="1 6">Nucleus</location>
    </subcellularLocation>
</comment>
<feature type="compositionally biased region" description="Basic and acidic residues" evidence="8">
    <location>
        <begin position="389"/>
        <end position="398"/>
    </location>
</feature>
<evidence type="ECO:0000256" key="5">
    <source>
        <dbReference type="ARBA" id="ARBA00023242"/>
    </source>
</evidence>
<sequence>MSDSAFRQPFSFILDARDNIVLIFGNDFQIVNKASATITHSTRAVEGAHHIEGGHTTPIVAAALSPGQGHFVTSSNDRIVTIWDTATWTVKSSRPVNKRITSIKFNKDEDTFIVADKFGDLLSININNTETLTPLLSHLTIVTDFAFARDGSEIVSADRDEKIRISRFPKCHLIDGFCFGHDSYVTRLQMMAGAGPDASDILLSGGGDGLLIAWNLLTGSLVQRVSITDMIEQRFAAGQDAEKQDVDIMAIVATSDQKHVAVAVEDYPGIFVFNFDASAAEPLSFSQTLRVSADHRPTALAIDAEGRLFVGWSNGTQLLSAFDLVNGKFEQSSADIVTTINNSSSVRVVTVPSMLQYLQLRSGAQKTRVLGREAVRGDTDLMDEDAEQPDAKRVKTDE</sequence>
<evidence type="ECO:0000256" key="8">
    <source>
        <dbReference type="SAM" id="MobiDB-lite"/>
    </source>
</evidence>
<proteinExistence type="inferred from homology"/>
<dbReference type="EMBL" id="KB932201">
    <property type="protein sequence ID" value="KCV73271.1"/>
    <property type="molecule type" value="Genomic_DNA"/>
</dbReference>
<dbReference type="SUPFAM" id="SSF50978">
    <property type="entry name" value="WD40 repeat-like"/>
    <property type="match status" value="1"/>
</dbReference>